<dbReference type="Proteomes" id="UP000510868">
    <property type="component" value="Chromosome"/>
</dbReference>
<sequence>MVINQSKAVIMMTTYNGAKYVEEQLNSLENQTFQNWDLYISDDGSSDQTLQILEKHMAQDDRIKKILHHSDHHGAFNNFYNVMRYVKSLPNENYQYFFYCDQDDIWINEKMAIEIERLADEAQPSLCYSDLEFMTAEGKDTKTKMSESTNIDVTGNPYNLFFSYRYIWGTTMAHNRQLWEQVYVDENTEKYNMSHDNYIGKYAAMTGKIKFIDRPLVLYRRTGNNVSGTPGNYGKLGMLKRLFTKLPQIVNQHAAVYWDDLYFIETLSKQNDFSTELQTALNNGGIKSLQFLKKYEIKTSNSVISNASIKTILLFKLYKYTKTFKRKMSFQN</sequence>
<dbReference type="GO" id="GO:0016740">
    <property type="term" value="F:transferase activity"/>
    <property type="evidence" value="ECO:0007669"/>
    <property type="project" value="UniProtKB-KW"/>
</dbReference>
<evidence type="ECO:0000259" key="1">
    <source>
        <dbReference type="Pfam" id="PF00535"/>
    </source>
</evidence>
<dbReference type="Gene3D" id="3.90.550.10">
    <property type="entry name" value="Spore Coat Polysaccharide Biosynthesis Protein SpsA, Chain A"/>
    <property type="match status" value="1"/>
</dbReference>
<dbReference type="Pfam" id="PF00535">
    <property type="entry name" value="Glycos_transf_2"/>
    <property type="match status" value="1"/>
</dbReference>
<reference evidence="2 3" key="1">
    <citation type="submission" date="2020-07" db="EMBL/GenBank/DDBJ databases">
        <title>Genome sequence of Lactobacillus reuteri CNEI-KCA3 isolated from the faeces of a reared-broiler chicken, South-East Nigeria, reveals presence of CRISPR arrays.</title>
        <authorList>
            <person name="Anukam K.C."/>
            <person name="Ibezim C.N."/>
            <person name="BeecK W.V."/>
            <person name="Allonsius C."/>
            <person name="Broek M.D."/>
            <person name="Tuyaerts I."/>
            <person name="Attama A."/>
            <person name="Esimone C.O."/>
            <person name="Lebeer S."/>
        </authorList>
    </citation>
    <scope>NUCLEOTIDE SEQUENCE [LARGE SCALE GENOMIC DNA]</scope>
    <source>
        <strain evidence="2 3">CNEI-KCA3</strain>
    </source>
</reference>
<feature type="domain" description="Glycosyltransferase 2-like" evidence="1">
    <location>
        <begin position="10"/>
        <end position="120"/>
    </location>
</feature>
<organism evidence="2 3">
    <name type="scientific">Limosilactobacillus reuteri</name>
    <name type="common">Lactobacillus reuteri</name>
    <dbReference type="NCBI Taxonomy" id="1598"/>
    <lineage>
        <taxon>Bacteria</taxon>
        <taxon>Bacillati</taxon>
        <taxon>Bacillota</taxon>
        <taxon>Bacilli</taxon>
        <taxon>Lactobacillales</taxon>
        <taxon>Lactobacillaceae</taxon>
        <taxon>Limosilactobacillus</taxon>
    </lineage>
</organism>
<dbReference type="InterPro" id="IPR029044">
    <property type="entry name" value="Nucleotide-diphossugar_trans"/>
</dbReference>
<accession>A0A7L6BKX4</accession>
<dbReference type="InterPro" id="IPR001173">
    <property type="entry name" value="Glyco_trans_2-like"/>
</dbReference>
<proteinExistence type="predicted"/>
<dbReference type="AlphaFoldDB" id="A0A7L6BKX4"/>
<protein>
    <submittedName>
        <fullName evidence="2">Glycosyltransferase</fullName>
    </submittedName>
</protein>
<dbReference type="EMBL" id="CP059275">
    <property type="protein sequence ID" value="QLQ62773.1"/>
    <property type="molecule type" value="Genomic_DNA"/>
</dbReference>
<keyword evidence="2" id="KW-0808">Transferase</keyword>
<dbReference type="PANTHER" id="PTHR43685:SF2">
    <property type="entry name" value="GLYCOSYLTRANSFERASE 2-LIKE DOMAIN-CONTAINING PROTEIN"/>
    <property type="match status" value="1"/>
</dbReference>
<dbReference type="SUPFAM" id="SSF53448">
    <property type="entry name" value="Nucleotide-diphospho-sugar transferases"/>
    <property type="match status" value="1"/>
</dbReference>
<dbReference type="PANTHER" id="PTHR43685">
    <property type="entry name" value="GLYCOSYLTRANSFERASE"/>
    <property type="match status" value="1"/>
</dbReference>
<evidence type="ECO:0000313" key="2">
    <source>
        <dbReference type="EMBL" id="QLQ62773.1"/>
    </source>
</evidence>
<gene>
    <name evidence="2" type="ORF">HHK02_05630</name>
</gene>
<evidence type="ECO:0000313" key="3">
    <source>
        <dbReference type="Proteomes" id="UP000510868"/>
    </source>
</evidence>
<dbReference type="InterPro" id="IPR050834">
    <property type="entry name" value="Glycosyltransf_2"/>
</dbReference>
<name>A0A7L6BKX4_LIMRT</name>